<name>K9P7G4_CYAGP</name>
<protein>
    <submittedName>
        <fullName evidence="1">Putative addiction module component, TIGR02574 family</fullName>
    </submittedName>
</protein>
<dbReference type="Pfam" id="PF09720">
    <property type="entry name" value="Unstab_antitox"/>
    <property type="match status" value="1"/>
</dbReference>
<gene>
    <name evidence="1" type="ordered locus">Cyagr_1746</name>
</gene>
<dbReference type="AlphaFoldDB" id="K9P7G4"/>
<dbReference type="HOGENOM" id="CLU_185169_1_0_3"/>
<evidence type="ECO:0000313" key="2">
    <source>
        <dbReference type="Proteomes" id="UP000010388"/>
    </source>
</evidence>
<dbReference type="KEGG" id="cgc:Cyagr_1746"/>
<dbReference type="Proteomes" id="UP000010388">
    <property type="component" value="Chromosome"/>
</dbReference>
<dbReference type="NCBIfam" id="TIGR02574">
    <property type="entry name" value="stabl_TIGR02574"/>
    <property type="match status" value="1"/>
</dbReference>
<dbReference type="InterPro" id="IPR013406">
    <property type="entry name" value="CHP02574_addiction_mod"/>
</dbReference>
<reference evidence="2" key="1">
    <citation type="journal article" date="2013" name="Proc. Natl. Acad. Sci. U.S.A.">
        <title>Improving the coverage of the cyanobacterial phylum using diversity-driven genome sequencing.</title>
        <authorList>
            <person name="Shih P.M."/>
            <person name="Wu D."/>
            <person name="Latifi A."/>
            <person name="Axen S.D."/>
            <person name="Fewer D.P."/>
            <person name="Talla E."/>
            <person name="Calteau A."/>
            <person name="Cai F."/>
            <person name="Tandeau de Marsac N."/>
            <person name="Rippka R."/>
            <person name="Herdman M."/>
            <person name="Sivonen K."/>
            <person name="Coursin T."/>
            <person name="Laurent T."/>
            <person name="Goodwin L."/>
            <person name="Nolan M."/>
            <person name="Davenport K.W."/>
            <person name="Han C.S."/>
            <person name="Rubin E.M."/>
            <person name="Eisen J.A."/>
            <person name="Woyke T."/>
            <person name="Gugger M."/>
            <person name="Kerfeld C.A."/>
        </authorList>
    </citation>
    <scope>NUCLEOTIDE SEQUENCE [LARGE SCALE GENOMIC DNA]</scope>
    <source>
        <strain evidence="2">ATCC 27147 / PCC 6307</strain>
    </source>
</reference>
<organism evidence="1 2">
    <name type="scientific">Cyanobium gracile (strain ATCC 27147 / PCC 6307)</name>
    <dbReference type="NCBI Taxonomy" id="292564"/>
    <lineage>
        <taxon>Bacteria</taxon>
        <taxon>Bacillati</taxon>
        <taxon>Cyanobacteriota</taxon>
        <taxon>Cyanophyceae</taxon>
        <taxon>Synechococcales</taxon>
        <taxon>Prochlorococcaceae</taxon>
        <taxon>Cyanobium</taxon>
    </lineage>
</organism>
<proteinExistence type="predicted"/>
<accession>K9P7G4</accession>
<sequence>MDFLPVGVAMTPMSDLLQLPQNERLALAIALWDSLDDQSRDGALPVDPPLRAELDRRWATHRDNPEAAVPWDEVRSQLGLG</sequence>
<dbReference type="STRING" id="292564.Cyagr_1746"/>
<evidence type="ECO:0000313" key="1">
    <source>
        <dbReference type="EMBL" id="AFY28893.1"/>
    </source>
</evidence>
<dbReference type="EMBL" id="CP003495">
    <property type="protein sequence ID" value="AFY28893.1"/>
    <property type="molecule type" value="Genomic_DNA"/>
</dbReference>